<dbReference type="AlphaFoldDB" id="A0A0F9F264"/>
<proteinExistence type="predicted"/>
<gene>
    <name evidence="1" type="ORF">LCGC14_2358390</name>
</gene>
<accession>A0A0F9F264</accession>
<protein>
    <submittedName>
        <fullName evidence="1">Uncharacterized protein</fullName>
    </submittedName>
</protein>
<sequence>MDDICRIRIPDFEKERGMIWVEYPVCEDVWWGVYAIVELKVQQEWN</sequence>
<name>A0A0F9F264_9ZZZZ</name>
<organism evidence="1">
    <name type="scientific">marine sediment metagenome</name>
    <dbReference type="NCBI Taxonomy" id="412755"/>
    <lineage>
        <taxon>unclassified sequences</taxon>
        <taxon>metagenomes</taxon>
        <taxon>ecological metagenomes</taxon>
    </lineage>
</organism>
<reference evidence="1" key="1">
    <citation type="journal article" date="2015" name="Nature">
        <title>Complex archaea that bridge the gap between prokaryotes and eukaryotes.</title>
        <authorList>
            <person name="Spang A."/>
            <person name="Saw J.H."/>
            <person name="Jorgensen S.L."/>
            <person name="Zaremba-Niedzwiedzka K."/>
            <person name="Martijn J."/>
            <person name="Lind A.E."/>
            <person name="van Eijk R."/>
            <person name="Schleper C."/>
            <person name="Guy L."/>
            <person name="Ettema T.J."/>
        </authorList>
    </citation>
    <scope>NUCLEOTIDE SEQUENCE</scope>
</reference>
<comment type="caution">
    <text evidence="1">The sequence shown here is derived from an EMBL/GenBank/DDBJ whole genome shotgun (WGS) entry which is preliminary data.</text>
</comment>
<dbReference type="EMBL" id="LAZR01034486">
    <property type="protein sequence ID" value="KKL45167.1"/>
    <property type="molecule type" value="Genomic_DNA"/>
</dbReference>
<evidence type="ECO:0000313" key="1">
    <source>
        <dbReference type="EMBL" id="KKL45167.1"/>
    </source>
</evidence>